<dbReference type="SUPFAM" id="SSF47413">
    <property type="entry name" value="lambda repressor-like DNA-binding domains"/>
    <property type="match status" value="1"/>
</dbReference>
<dbReference type="Pfam" id="PF01381">
    <property type="entry name" value="HTH_3"/>
    <property type="match status" value="1"/>
</dbReference>
<proteinExistence type="predicted"/>
<dbReference type="Proteomes" id="UP000001822">
    <property type="component" value="Chromosome"/>
</dbReference>
<dbReference type="InterPro" id="IPR001387">
    <property type="entry name" value="Cro/C1-type_HTH"/>
</dbReference>
<dbReference type="AlphaFoldDB" id="A0A6N4SS06"/>
<keyword evidence="1" id="KW-0805">Transcription regulation</keyword>
<dbReference type="CDD" id="cd06529">
    <property type="entry name" value="S24_LexA-like"/>
    <property type="match status" value="1"/>
</dbReference>
<dbReference type="InterPro" id="IPR036286">
    <property type="entry name" value="LexA/Signal_pep-like_sf"/>
</dbReference>
<keyword evidence="6" id="KW-1185">Reference proteome</keyword>
<reference evidence="5 6" key="1">
    <citation type="journal article" date="2007" name="Appl. Environ. Microbiol.">
        <title>Genome sequence of the cellulolytic gliding bacterium Cytophaga hutchinsonii.</title>
        <authorList>
            <person name="Xie G."/>
            <person name="Bruce D.C."/>
            <person name="Challacombe J.F."/>
            <person name="Chertkov O."/>
            <person name="Detter J.C."/>
            <person name="Gilna P."/>
            <person name="Han C.S."/>
            <person name="Lucas S."/>
            <person name="Misra M."/>
            <person name="Myers G.L."/>
            <person name="Richardson P."/>
            <person name="Tapia R."/>
            <person name="Thayer N."/>
            <person name="Thompson L.S."/>
            <person name="Brettin T.S."/>
            <person name="Henrissat B."/>
            <person name="Wilson D.B."/>
            <person name="McBride M.J."/>
        </authorList>
    </citation>
    <scope>NUCLEOTIDE SEQUENCE [LARGE SCALE GENOMIC DNA]</scope>
    <source>
        <strain evidence="6">ATCC 33406 / DSM 1761 / CIP 103989 / NBRC 15051 / NCIMB 9469 / D465</strain>
    </source>
</reference>
<accession>A0A6N4SS06</accession>
<evidence type="ECO:0000313" key="6">
    <source>
        <dbReference type="Proteomes" id="UP000001822"/>
    </source>
</evidence>
<evidence type="ECO:0000256" key="2">
    <source>
        <dbReference type="ARBA" id="ARBA00023125"/>
    </source>
</evidence>
<evidence type="ECO:0000256" key="3">
    <source>
        <dbReference type="ARBA" id="ARBA00023163"/>
    </source>
</evidence>
<organism evidence="5 6">
    <name type="scientific">Cytophaga hutchinsonii (strain ATCC 33406 / DSM 1761 / CIP 103989 / NBRC 15051 / NCIMB 9469 / D465)</name>
    <dbReference type="NCBI Taxonomy" id="269798"/>
    <lineage>
        <taxon>Bacteria</taxon>
        <taxon>Pseudomonadati</taxon>
        <taxon>Bacteroidota</taxon>
        <taxon>Cytophagia</taxon>
        <taxon>Cytophagales</taxon>
        <taxon>Cytophagaceae</taxon>
        <taxon>Cytophaga</taxon>
    </lineage>
</organism>
<dbReference type="PANTHER" id="PTHR40661">
    <property type="match status" value="1"/>
</dbReference>
<dbReference type="Gene3D" id="1.10.260.40">
    <property type="entry name" value="lambda repressor-like DNA-binding domains"/>
    <property type="match status" value="1"/>
</dbReference>
<dbReference type="GO" id="GO:0003677">
    <property type="term" value="F:DNA binding"/>
    <property type="evidence" value="ECO:0007669"/>
    <property type="project" value="UniProtKB-KW"/>
</dbReference>
<dbReference type="SMART" id="SM00530">
    <property type="entry name" value="HTH_XRE"/>
    <property type="match status" value="1"/>
</dbReference>
<evidence type="ECO:0000259" key="4">
    <source>
        <dbReference type="PROSITE" id="PS50943"/>
    </source>
</evidence>
<name>A0A6N4SS06_CYTH3</name>
<dbReference type="SUPFAM" id="SSF51306">
    <property type="entry name" value="LexA/Signal peptidase"/>
    <property type="match status" value="1"/>
</dbReference>
<dbReference type="PANTHER" id="PTHR40661:SF3">
    <property type="entry name" value="FELS-1 PROPHAGE TRANSCRIPTIONAL REGULATOR"/>
    <property type="match status" value="1"/>
</dbReference>
<sequence length="259" mass="29077">MSVISENVKYFRKQLGFTQEQLAQRIGIKRSLLGAYEEGRAEPGLETLTILARLFETTVDALISETLSDPGKRKEAMSKDIEGKKLRVLAITVDKDDKENIQLVPEKAAAGYLNGYADPEYVAELPQFYLPIFSGSGTYRAFEIKGDSMLPLASGSLIIGQYVDNWSSVKDQQTYILVTATEGIVYKRIYNNIKKNETLKLVSDNPAYEPYDIHVENVIEIWESKAYISTDFPKPDMSVEKLTAIVSGLQKQMNKLSND</sequence>
<dbReference type="PROSITE" id="PS50943">
    <property type="entry name" value="HTH_CROC1"/>
    <property type="match status" value="1"/>
</dbReference>
<dbReference type="Gene3D" id="2.10.109.10">
    <property type="entry name" value="Umud Fragment, subunit A"/>
    <property type="match status" value="1"/>
</dbReference>
<dbReference type="KEGG" id="chu:CHU_1881"/>
<gene>
    <name evidence="5" type="primary">lexA</name>
    <name evidence="5" type="ordered locus">CHU_1881</name>
</gene>
<dbReference type="CDD" id="cd00093">
    <property type="entry name" value="HTH_XRE"/>
    <property type="match status" value="1"/>
</dbReference>
<dbReference type="Pfam" id="PF00717">
    <property type="entry name" value="Peptidase_S24"/>
    <property type="match status" value="1"/>
</dbReference>
<protein>
    <submittedName>
        <fullName evidence="5">Transcriptional regulator</fullName>
    </submittedName>
</protein>
<dbReference type="InterPro" id="IPR015927">
    <property type="entry name" value="Peptidase_S24_S26A/B/C"/>
</dbReference>
<evidence type="ECO:0000256" key="1">
    <source>
        <dbReference type="ARBA" id="ARBA00023015"/>
    </source>
</evidence>
<dbReference type="RefSeq" id="WP_011585264.1">
    <property type="nucleotide sequence ID" value="NC_008255.1"/>
</dbReference>
<evidence type="ECO:0000313" key="5">
    <source>
        <dbReference type="EMBL" id="ABG59147.1"/>
    </source>
</evidence>
<keyword evidence="2" id="KW-0238">DNA-binding</keyword>
<feature type="domain" description="HTH cro/C1-type" evidence="4">
    <location>
        <begin position="8"/>
        <end position="62"/>
    </location>
</feature>
<keyword evidence="3" id="KW-0804">Transcription</keyword>
<dbReference type="InterPro" id="IPR010982">
    <property type="entry name" value="Lambda_DNA-bd_dom_sf"/>
</dbReference>
<dbReference type="InterPro" id="IPR039418">
    <property type="entry name" value="LexA-like"/>
</dbReference>
<dbReference type="OrthoDB" id="3831186at2"/>
<dbReference type="EMBL" id="CP000383">
    <property type="protein sequence ID" value="ABG59147.1"/>
    <property type="molecule type" value="Genomic_DNA"/>
</dbReference>